<feature type="domain" description="Enoyl reductase (ER)" evidence="1">
    <location>
        <begin position="18"/>
        <end position="338"/>
    </location>
</feature>
<reference evidence="2" key="1">
    <citation type="journal article" date="2020" name="Nat. Commun.">
        <title>Large-scale genome sequencing of mycorrhizal fungi provides insights into the early evolution of symbiotic traits.</title>
        <authorList>
            <person name="Miyauchi S."/>
            <person name="Kiss E."/>
            <person name="Kuo A."/>
            <person name="Drula E."/>
            <person name="Kohler A."/>
            <person name="Sanchez-Garcia M."/>
            <person name="Morin E."/>
            <person name="Andreopoulos B."/>
            <person name="Barry K.W."/>
            <person name="Bonito G."/>
            <person name="Buee M."/>
            <person name="Carver A."/>
            <person name="Chen C."/>
            <person name="Cichocki N."/>
            <person name="Clum A."/>
            <person name="Culley D."/>
            <person name="Crous P.W."/>
            <person name="Fauchery L."/>
            <person name="Girlanda M."/>
            <person name="Hayes R.D."/>
            <person name="Keri Z."/>
            <person name="LaButti K."/>
            <person name="Lipzen A."/>
            <person name="Lombard V."/>
            <person name="Magnuson J."/>
            <person name="Maillard F."/>
            <person name="Murat C."/>
            <person name="Nolan M."/>
            <person name="Ohm R.A."/>
            <person name="Pangilinan J."/>
            <person name="Pereira M.F."/>
            <person name="Perotto S."/>
            <person name="Peter M."/>
            <person name="Pfister S."/>
            <person name="Riley R."/>
            <person name="Sitrit Y."/>
            <person name="Stielow J.B."/>
            <person name="Szollosi G."/>
            <person name="Zifcakova L."/>
            <person name="Stursova M."/>
            <person name="Spatafora J.W."/>
            <person name="Tedersoo L."/>
            <person name="Vaario L.M."/>
            <person name="Yamada A."/>
            <person name="Yan M."/>
            <person name="Wang P."/>
            <person name="Xu J."/>
            <person name="Bruns T."/>
            <person name="Baldrian P."/>
            <person name="Vilgalys R."/>
            <person name="Dunand C."/>
            <person name="Henrissat B."/>
            <person name="Grigoriev I.V."/>
            <person name="Hibbett D."/>
            <person name="Nagy L.G."/>
            <person name="Martin F.M."/>
        </authorList>
    </citation>
    <scope>NUCLEOTIDE SEQUENCE</scope>
    <source>
        <strain evidence="2">UP504</strain>
    </source>
</reference>
<accession>A0A9P6AHD2</accession>
<gene>
    <name evidence="2" type="ORF">BS47DRAFT_1400066</name>
</gene>
<dbReference type="InterPro" id="IPR020843">
    <property type="entry name" value="ER"/>
</dbReference>
<dbReference type="PANTHER" id="PTHR11695:SF294">
    <property type="entry name" value="RETICULON-4-INTERACTING PROTEIN 1, MITOCHONDRIAL"/>
    <property type="match status" value="1"/>
</dbReference>
<dbReference type="Gene3D" id="3.90.180.10">
    <property type="entry name" value="Medium-chain alcohol dehydrogenases, catalytic domain"/>
    <property type="match status" value="1"/>
</dbReference>
<evidence type="ECO:0000259" key="1">
    <source>
        <dbReference type="SMART" id="SM00829"/>
    </source>
</evidence>
<dbReference type="SUPFAM" id="SSF50129">
    <property type="entry name" value="GroES-like"/>
    <property type="match status" value="1"/>
</dbReference>
<sequence>MDSPPSVQKAWIVKRRGHPRDALALETIPIPALEPGFVLVKIEAAALNPAGYKMMELIPNILVQRPHVAEFDFTGTIADRNGTHFNNGDKVFGMIWSEKKRQGSLAEYAMAKVEAVALRPDNLSLEQAAGLALVGQTVWQALFDVAQVEAGQSVFVNGGSSSVGLVAIQLLKAKNCIVGTSCSLKNFDLVKRLGADHVFDYKAKPLEEQLSDNPPSPKYHVFLDAVGGNNALYTHSEAFLAPKGVYIYLGGGLRNVSDIFKEIVGAFKGFILPTWLGGTNRAYKFVQVKSSQGSLQHLCEYVKQGKLTPPVDSVFAFKDALEAYDRILSGRATGKVVVTIP</sequence>
<dbReference type="GO" id="GO:0016491">
    <property type="term" value="F:oxidoreductase activity"/>
    <property type="evidence" value="ECO:0007669"/>
    <property type="project" value="InterPro"/>
</dbReference>
<dbReference type="InterPro" id="IPR013154">
    <property type="entry name" value="ADH-like_N"/>
</dbReference>
<comment type="caution">
    <text evidence="2">The sequence shown here is derived from an EMBL/GenBank/DDBJ whole genome shotgun (WGS) entry which is preliminary data.</text>
</comment>
<evidence type="ECO:0000313" key="2">
    <source>
        <dbReference type="EMBL" id="KAF9505834.1"/>
    </source>
</evidence>
<dbReference type="InterPro" id="IPR050700">
    <property type="entry name" value="YIM1/Zinc_Alcohol_DH_Fams"/>
</dbReference>
<protein>
    <recommendedName>
        <fullName evidence="1">Enoyl reductase (ER) domain-containing protein</fullName>
    </recommendedName>
</protein>
<name>A0A9P6AHD2_9AGAM</name>
<dbReference type="InterPro" id="IPR036291">
    <property type="entry name" value="NAD(P)-bd_dom_sf"/>
</dbReference>
<dbReference type="AlphaFoldDB" id="A0A9P6AHD2"/>
<dbReference type="SUPFAM" id="SSF51735">
    <property type="entry name" value="NAD(P)-binding Rossmann-fold domains"/>
    <property type="match status" value="1"/>
</dbReference>
<proteinExistence type="predicted"/>
<keyword evidence="3" id="KW-1185">Reference proteome</keyword>
<evidence type="ECO:0000313" key="3">
    <source>
        <dbReference type="Proteomes" id="UP000886523"/>
    </source>
</evidence>
<dbReference type="Gene3D" id="3.40.50.720">
    <property type="entry name" value="NAD(P)-binding Rossmann-like Domain"/>
    <property type="match status" value="1"/>
</dbReference>
<dbReference type="Pfam" id="PF13602">
    <property type="entry name" value="ADH_zinc_N_2"/>
    <property type="match status" value="1"/>
</dbReference>
<organism evidence="2 3">
    <name type="scientific">Hydnum rufescens UP504</name>
    <dbReference type="NCBI Taxonomy" id="1448309"/>
    <lineage>
        <taxon>Eukaryota</taxon>
        <taxon>Fungi</taxon>
        <taxon>Dikarya</taxon>
        <taxon>Basidiomycota</taxon>
        <taxon>Agaricomycotina</taxon>
        <taxon>Agaricomycetes</taxon>
        <taxon>Cantharellales</taxon>
        <taxon>Hydnaceae</taxon>
        <taxon>Hydnum</taxon>
    </lineage>
</organism>
<dbReference type="OrthoDB" id="3509362at2759"/>
<dbReference type="Pfam" id="PF08240">
    <property type="entry name" value="ADH_N"/>
    <property type="match status" value="1"/>
</dbReference>
<dbReference type="GO" id="GO:0005739">
    <property type="term" value="C:mitochondrion"/>
    <property type="evidence" value="ECO:0007669"/>
    <property type="project" value="TreeGrafter"/>
</dbReference>
<dbReference type="SMART" id="SM00829">
    <property type="entry name" value="PKS_ER"/>
    <property type="match status" value="1"/>
</dbReference>
<dbReference type="PANTHER" id="PTHR11695">
    <property type="entry name" value="ALCOHOL DEHYDROGENASE RELATED"/>
    <property type="match status" value="1"/>
</dbReference>
<dbReference type="InterPro" id="IPR011032">
    <property type="entry name" value="GroES-like_sf"/>
</dbReference>
<dbReference type="EMBL" id="MU129135">
    <property type="protein sequence ID" value="KAF9505834.1"/>
    <property type="molecule type" value="Genomic_DNA"/>
</dbReference>
<dbReference type="Proteomes" id="UP000886523">
    <property type="component" value="Unassembled WGS sequence"/>
</dbReference>
<dbReference type="CDD" id="cd08267">
    <property type="entry name" value="MDR1"/>
    <property type="match status" value="1"/>
</dbReference>